<dbReference type="OrthoDB" id="43744at2759"/>
<comment type="similarity">
    <text evidence="1">Belongs to the peptidase S9C family.</text>
</comment>
<proteinExistence type="inferred from homology"/>
<evidence type="ECO:0000256" key="1">
    <source>
        <dbReference type="ARBA" id="ARBA00010040"/>
    </source>
</evidence>
<keyword evidence="7" id="KW-1185">Reference proteome</keyword>
<feature type="domain" description="Peptidase S9 prolyl oligopeptidase catalytic" evidence="5">
    <location>
        <begin position="548"/>
        <end position="746"/>
    </location>
</feature>
<feature type="region of interest" description="Disordered" evidence="4">
    <location>
        <begin position="91"/>
        <end position="125"/>
    </location>
</feature>
<evidence type="ECO:0000313" key="6">
    <source>
        <dbReference type="EMBL" id="UNI18750.1"/>
    </source>
</evidence>
<accession>A0A9Q8QFM3</accession>
<organism evidence="6 7">
    <name type="scientific">Purpureocillium takamizusanense</name>
    <dbReference type="NCBI Taxonomy" id="2060973"/>
    <lineage>
        <taxon>Eukaryota</taxon>
        <taxon>Fungi</taxon>
        <taxon>Dikarya</taxon>
        <taxon>Ascomycota</taxon>
        <taxon>Pezizomycotina</taxon>
        <taxon>Sordariomycetes</taxon>
        <taxon>Hypocreomycetidae</taxon>
        <taxon>Hypocreales</taxon>
        <taxon>Ophiocordycipitaceae</taxon>
        <taxon>Purpureocillium</taxon>
    </lineage>
</organism>
<dbReference type="KEGG" id="ptkz:JDV02_005006"/>
<evidence type="ECO:0000313" key="7">
    <source>
        <dbReference type="Proteomes" id="UP000829364"/>
    </source>
</evidence>
<dbReference type="SUPFAM" id="SSF82171">
    <property type="entry name" value="DPP6 N-terminal domain-like"/>
    <property type="match status" value="1"/>
</dbReference>
<dbReference type="Gene3D" id="3.40.50.1820">
    <property type="entry name" value="alpha/beta hydrolase"/>
    <property type="match status" value="1"/>
</dbReference>
<dbReference type="EMBL" id="CP086357">
    <property type="protein sequence ID" value="UNI18750.1"/>
    <property type="molecule type" value="Genomic_DNA"/>
</dbReference>
<dbReference type="GO" id="GO:0006508">
    <property type="term" value="P:proteolysis"/>
    <property type="evidence" value="ECO:0007669"/>
    <property type="project" value="InterPro"/>
</dbReference>
<name>A0A9Q8QFM3_9HYPO</name>
<keyword evidence="2" id="KW-0378">Hydrolase</keyword>
<dbReference type="Pfam" id="PF00326">
    <property type="entry name" value="Peptidase_S9"/>
    <property type="match status" value="1"/>
</dbReference>
<feature type="compositionally biased region" description="Low complexity" evidence="4">
    <location>
        <begin position="91"/>
        <end position="108"/>
    </location>
</feature>
<dbReference type="GO" id="GO:0004252">
    <property type="term" value="F:serine-type endopeptidase activity"/>
    <property type="evidence" value="ECO:0007669"/>
    <property type="project" value="TreeGrafter"/>
</dbReference>
<dbReference type="GeneID" id="72066956"/>
<dbReference type="InterPro" id="IPR011042">
    <property type="entry name" value="6-blade_b-propeller_TolB-like"/>
</dbReference>
<gene>
    <name evidence="6" type="ORF">JDV02_005006</name>
</gene>
<dbReference type="InterPro" id="IPR029058">
    <property type="entry name" value="AB_hydrolase_fold"/>
</dbReference>
<dbReference type="SUPFAM" id="SSF53474">
    <property type="entry name" value="alpha/beta-Hydrolases"/>
    <property type="match status" value="1"/>
</dbReference>
<dbReference type="AlphaFoldDB" id="A0A9Q8QFM3"/>
<sequence>MVESTPTTTVKDAVKAQDMRSTPLYQQVQQHYKSIIDPAIGRISNATDLHLSPHGTSVVFTAHVWESVDKSQATRIAEIAVDTGAVRFLSGSSTTSSGSGSGNNNSSGGSHGDAQKPRYSPDGRFISYTAANPDAGGLSQLCLQDCITAPAATTTNTSSGDEEQRLPTASFFPLPGFSVEYALWSADARHLLCGAAAAGADTSDLFGAVKITAGKRDDAPAWLPKVEGSQAEHPGRALFLFDVEAKVYTRVSPPGLNVWEANWCGGGGGDGSLQQRVVGIVSEHGDEGAWYTSRVAIIDIANADQDQGQGQAVRTVHVPPERFQAAVPVGSPSGTRVVFVQAQCSDRCLVAGDLWTLDVDHNITSGGTNKVKHDTDGVDVTNAAWIDDDTLFVFGIRATQIVAGTLTLRDGRFTERWAADPGVTCPNAQPDPVMPSSDGSVFPIVLEGWSRIPELTLIDTGRREAPSGSNSSRSNTILRLDHDGHVYLQSQLGESRLERWTSPDGLSIEGFVRLPKHGRAPYPLILHVHGGPIASFRDNWRPTAFDTLLTLRGYAVLSPNPRGSNGRGAAFTGHVFGDMGGGDVDDYLAGIEHLVAQGLVDPARLGVVGGSYGGYMAAWIVTQTDRFAASVAIAPVVDWFSQHTLSNIPTFDQIMLQADPYDHAGGPYRTRSPVLYAGRYPTAVMLISGENDPATPPSQARQYHRALVEKGVTSLCLIYPGEGHGVRKYPAYVDYCSRILGWFLAHVPVNES</sequence>
<evidence type="ECO:0000256" key="3">
    <source>
        <dbReference type="ARBA" id="ARBA00032829"/>
    </source>
</evidence>
<evidence type="ECO:0000259" key="5">
    <source>
        <dbReference type="Pfam" id="PF00326"/>
    </source>
</evidence>
<dbReference type="InterPro" id="IPR001375">
    <property type="entry name" value="Peptidase_S9_cat"/>
</dbReference>
<evidence type="ECO:0000256" key="2">
    <source>
        <dbReference type="ARBA" id="ARBA00022801"/>
    </source>
</evidence>
<dbReference type="PANTHER" id="PTHR42776:SF27">
    <property type="entry name" value="DIPEPTIDYL PEPTIDASE FAMILY MEMBER 6"/>
    <property type="match status" value="1"/>
</dbReference>
<reference evidence="6" key="1">
    <citation type="submission" date="2021-11" db="EMBL/GenBank/DDBJ databases">
        <title>Purpureocillium_takamizusanense_genome.</title>
        <authorList>
            <person name="Nguyen N.-H."/>
        </authorList>
    </citation>
    <scope>NUCLEOTIDE SEQUENCE</scope>
    <source>
        <strain evidence="6">PT3</strain>
    </source>
</reference>
<dbReference type="RefSeq" id="XP_047842231.1">
    <property type="nucleotide sequence ID" value="XM_047986251.1"/>
</dbReference>
<dbReference type="Gene3D" id="2.120.10.30">
    <property type="entry name" value="TolB, C-terminal domain"/>
    <property type="match status" value="1"/>
</dbReference>
<dbReference type="PANTHER" id="PTHR42776">
    <property type="entry name" value="SERINE PEPTIDASE S9 FAMILY MEMBER"/>
    <property type="match status" value="1"/>
</dbReference>
<dbReference type="Proteomes" id="UP000829364">
    <property type="component" value="Chromosome 4"/>
</dbReference>
<evidence type="ECO:0000256" key="4">
    <source>
        <dbReference type="SAM" id="MobiDB-lite"/>
    </source>
</evidence>
<protein>
    <recommendedName>
        <fullName evidence="3">Dipeptidyl-peptidase V</fullName>
    </recommendedName>
</protein>